<proteinExistence type="predicted"/>
<keyword evidence="3" id="KW-1185">Reference proteome</keyword>
<reference evidence="2" key="1">
    <citation type="journal article" date="2023" name="PLoS Negl. Trop. Dis.">
        <title>A genome sequence for Biomphalaria pfeifferi, the major vector snail for the human-infecting parasite Schistosoma mansoni.</title>
        <authorList>
            <person name="Bu L."/>
            <person name="Lu L."/>
            <person name="Laidemitt M.R."/>
            <person name="Zhang S.M."/>
            <person name="Mutuku M."/>
            <person name="Mkoji G."/>
            <person name="Steinauer M."/>
            <person name="Loker E.S."/>
        </authorList>
    </citation>
    <scope>NUCLEOTIDE SEQUENCE</scope>
    <source>
        <strain evidence="2">KasaAsao</strain>
    </source>
</reference>
<dbReference type="InterPro" id="IPR043159">
    <property type="entry name" value="Lectin_gal-bd_sf"/>
</dbReference>
<accession>A0AAD8AY72</accession>
<feature type="compositionally biased region" description="Polar residues" evidence="1">
    <location>
        <begin position="68"/>
        <end position="82"/>
    </location>
</feature>
<dbReference type="AlphaFoldDB" id="A0AAD8AY72"/>
<protein>
    <submittedName>
        <fullName evidence="2">Protein eva-1 C</fullName>
    </submittedName>
</protein>
<dbReference type="EMBL" id="JASAOG010000195">
    <property type="protein sequence ID" value="KAK0044560.1"/>
    <property type="molecule type" value="Genomic_DNA"/>
</dbReference>
<name>A0AAD8AY72_BIOPF</name>
<dbReference type="Gene3D" id="2.60.120.740">
    <property type="match status" value="1"/>
</dbReference>
<organism evidence="2 3">
    <name type="scientific">Biomphalaria pfeifferi</name>
    <name type="common">Bloodfluke planorb</name>
    <name type="synonym">Freshwater snail</name>
    <dbReference type="NCBI Taxonomy" id="112525"/>
    <lineage>
        <taxon>Eukaryota</taxon>
        <taxon>Metazoa</taxon>
        <taxon>Spiralia</taxon>
        <taxon>Lophotrochozoa</taxon>
        <taxon>Mollusca</taxon>
        <taxon>Gastropoda</taxon>
        <taxon>Heterobranchia</taxon>
        <taxon>Euthyneura</taxon>
        <taxon>Panpulmonata</taxon>
        <taxon>Hygrophila</taxon>
        <taxon>Lymnaeoidea</taxon>
        <taxon>Planorbidae</taxon>
        <taxon>Biomphalaria</taxon>
    </lineage>
</organism>
<dbReference type="Proteomes" id="UP001233172">
    <property type="component" value="Unassembled WGS sequence"/>
</dbReference>
<evidence type="ECO:0000313" key="3">
    <source>
        <dbReference type="Proteomes" id="UP001233172"/>
    </source>
</evidence>
<evidence type="ECO:0000313" key="2">
    <source>
        <dbReference type="EMBL" id="KAK0044560.1"/>
    </source>
</evidence>
<feature type="region of interest" description="Disordered" evidence="1">
    <location>
        <begin position="66"/>
        <end position="89"/>
    </location>
</feature>
<sequence>MVVTCPPETLINIQYAKYGRSVPSSVMCSAPSTEPAPEGAFSEQNSDLVEDTNCIAVRSLECNCQKEPLNSPSNYSLSQYNEPESPDID</sequence>
<reference evidence="2" key="2">
    <citation type="submission" date="2023-04" db="EMBL/GenBank/DDBJ databases">
        <authorList>
            <person name="Bu L."/>
            <person name="Lu L."/>
            <person name="Laidemitt M.R."/>
            <person name="Zhang S.M."/>
            <person name="Mutuku M."/>
            <person name="Mkoji G."/>
            <person name="Steinauer M."/>
            <person name="Loker E.S."/>
        </authorList>
    </citation>
    <scope>NUCLEOTIDE SEQUENCE</scope>
    <source>
        <strain evidence="2">KasaAsao</strain>
        <tissue evidence="2">Whole Snail</tissue>
    </source>
</reference>
<gene>
    <name evidence="2" type="ORF">Bpfe_025962</name>
</gene>
<evidence type="ECO:0000256" key="1">
    <source>
        <dbReference type="SAM" id="MobiDB-lite"/>
    </source>
</evidence>
<comment type="caution">
    <text evidence="2">The sequence shown here is derived from an EMBL/GenBank/DDBJ whole genome shotgun (WGS) entry which is preliminary data.</text>
</comment>